<comment type="subcellular location">
    <subcellularLocation>
        <location evidence="1">Cytoplasm</location>
    </subcellularLocation>
</comment>
<dbReference type="EMBL" id="BRXW01000666">
    <property type="protein sequence ID" value="GMH73178.1"/>
    <property type="molecule type" value="Genomic_DNA"/>
</dbReference>
<comment type="similarity">
    <text evidence="2">Belongs to the IMPACT family.</text>
</comment>
<evidence type="ECO:0000256" key="1">
    <source>
        <dbReference type="ARBA" id="ARBA00004496"/>
    </source>
</evidence>
<proteinExistence type="inferred from homology"/>
<dbReference type="OrthoDB" id="69641at2759"/>
<dbReference type="GO" id="GO:0006446">
    <property type="term" value="P:regulation of translational initiation"/>
    <property type="evidence" value="ECO:0007669"/>
    <property type="project" value="TreeGrafter"/>
</dbReference>
<evidence type="ECO:0000256" key="5">
    <source>
        <dbReference type="ARBA" id="ARBA00022845"/>
    </source>
</evidence>
<dbReference type="Pfam" id="PF01205">
    <property type="entry name" value="Impact_N"/>
    <property type="match status" value="1"/>
</dbReference>
<evidence type="ECO:0000256" key="2">
    <source>
        <dbReference type="ARBA" id="ARBA00007665"/>
    </source>
</evidence>
<dbReference type="InterPro" id="IPR023582">
    <property type="entry name" value="Impact"/>
</dbReference>
<keyword evidence="6" id="KW-0346">Stress response</keyword>
<sequence length="308" mass="32994">MTSIRDTAMEVLHSMYTTTELTMQESNPYAFTLTLPFKADSETVAVVLRFSLPDDYPANISISPSLSPLINGSNANIPNSIEDTLRSSITSFVAARLTGDADADVMIVYDVLQFVQGNDGGDDEGLSGVIDEIASAVSKHLEASTSSESNSNDNSSSNAASIVTMAAALSMSKTWHHSEALTSKGSVFVGSGTLIKSVDEVLPLMHSHSNQDTRHRKATHHMYAYRILQQSAERTIILHDNDDNGEDGAGRKLAILLENMIGSEVKGGGGVGVLLIVSRWYGGVKLGPKRFHHISSVGREVIVSMGLV</sequence>
<keyword evidence="3" id="KW-0963">Cytoplasm</keyword>
<dbReference type="InterPro" id="IPR036956">
    <property type="entry name" value="Impact_N_sf"/>
</dbReference>
<dbReference type="SUPFAM" id="SSF54211">
    <property type="entry name" value="Ribosomal protein S5 domain 2-like"/>
    <property type="match status" value="1"/>
</dbReference>
<dbReference type="Gene3D" id="3.10.110.10">
    <property type="entry name" value="Ubiquitin Conjugating Enzyme"/>
    <property type="match status" value="1"/>
</dbReference>
<dbReference type="InterPro" id="IPR006575">
    <property type="entry name" value="RWD_dom"/>
</dbReference>
<protein>
    <recommendedName>
        <fullName evidence="7">RWD domain-containing protein</fullName>
    </recommendedName>
</protein>
<evidence type="ECO:0000313" key="9">
    <source>
        <dbReference type="Proteomes" id="UP001165122"/>
    </source>
</evidence>
<organism evidence="8 9">
    <name type="scientific">Triparma laevis f. longispina</name>
    <dbReference type="NCBI Taxonomy" id="1714387"/>
    <lineage>
        <taxon>Eukaryota</taxon>
        <taxon>Sar</taxon>
        <taxon>Stramenopiles</taxon>
        <taxon>Ochrophyta</taxon>
        <taxon>Bolidophyceae</taxon>
        <taxon>Parmales</taxon>
        <taxon>Triparmaceae</taxon>
        <taxon>Triparma</taxon>
    </lineage>
</organism>
<reference evidence="9" key="1">
    <citation type="journal article" date="2023" name="Commun. Biol.">
        <title>Genome analysis of Parmales, the sister group of diatoms, reveals the evolutionary specialization of diatoms from phago-mixotrophs to photoautotrophs.</title>
        <authorList>
            <person name="Ban H."/>
            <person name="Sato S."/>
            <person name="Yoshikawa S."/>
            <person name="Yamada K."/>
            <person name="Nakamura Y."/>
            <person name="Ichinomiya M."/>
            <person name="Sato N."/>
            <person name="Blanc-Mathieu R."/>
            <person name="Endo H."/>
            <person name="Kuwata A."/>
            <person name="Ogata H."/>
        </authorList>
    </citation>
    <scope>NUCLEOTIDE SEQUENCE [LARGE SCALE GENOMIC DNA]</scope>
    <source>
        <strain evidence="9">NIES 3700</strain>
    </source>
</reference>
<name>A0A9W7AQA0_9STRA</name>
<evidence type="ECO:0000256" key="4">
    <source>
        <dbReference type="ARBA" id="ARBA00022491"/>
    </source>
</evidence>
<evidence type="ECO:0000256" key="3">
    <source>
        <dbReference type="ARBA" id="ARBA00022490"/>
    </source>
</evidence>
<dbReference type="PANTHER" id="PTHR16301">
    <property type="entry name" value="IMPACT-RELATED"/>
    <property type="match status" value="1"/>
</dbReference>
<dbReference type="AlphaFoldDB" id="A0A9W7AQA0"/>
<dbReference type="InterPro" id="IPR020568">
    <property type="entry name" value="Ribosomal_Su5_D2-typ_SF"/>
</dbReference>
<dbReference type="Pfam" id="PF05773">
    <property type="entry name" value="RWD"/>
    <property type="match status" value="1"/>
</dbReference>
<dbReference type="Gene3D" id="3.30.230.30">
    <property type="entry name" value="Impact, N-terminal domain"/>
    <property type="match status" value="1"/>
</dbReference>
<dbReference type="PROSITE" id="PS50908">
    <property type="entry name" value="RWD"/>
    <property type="match status" value="1"/>
</dbReference>
<comment type="caution">
    <text evidence="8">The sequence shown here is derived from an EMBL/GenBank/DDBJ whole genome shotgun (WGS) entry which is preliminary data.</text>
</comment>
<keyword evidence="5" id="KW-0810">Translation regulation</keyword>
<evidence type="ECO:0000256" key="6">
    <source>
        <dbReference type="ARBA" id="ARBA00023016"/>
    </source>
</evidence>
<dbReference type="SUPFAM" id="SSF54495">
    <property type="entry name" value="UBC-like"/>
    <property type="match status" value="1"/>
</dbReference>
<dbReference type="PANTHER" id="PTHR16301:SF25">
    <property type="entry name" value="PROTEIN IMPACT"/>
    <property type="match status" value="1"/>
</dbReference>
<dbReference type="InterPro" id="IPR001498">
    <property type="entry name" value="Impact_N"/>
</dbReference>
<dbReference type="GO" id="GO:0005737">
    <property type="term" value="C:cytoplasm"/>
    <property type="evidence" value="ECO:0007669"/>
    <property type="project" value="UniProtKB-SubCell"/>
</dbReference>
<feature type="domain" description="RWD" evidence="7">
    <location>
        <begin position="7"/>
        <end position="122"/>
    </location>
</feature>
<keyword evidence="4" id="KW-0678">Repressor</keyword>
<dbReference type="GO" id="GO:0140469">
    <property type="term" value="P:GCN2-mediated signaling"/>
    <property type="evidence" value="ECO:0007669"/>
    <property type="project" value="TreeGrafter"/>
</dbReference>
<dbReference type="Proteomes" id="UP001165122">
    <property type="component" value="Unassembled WGS sequence"/>
</dbReference>
<dbReference type="InterPro" id="IPR016135">
    <property type="entry name" value="UBQ-conjugating_enzyme/RWD"/>
</dbReference>
<gene>
    <name evidence="8" type="ORF">TrLO_g995</name>
</gene>
<keyword evidence="9" id="KW-1185">Reference proteome</keyword>
<accession>A0A9W7AQA0</accession>
<evidence type="ECO:0000313" key="8">
    <source>
        <dbReference type="EMBL" id="GMH73178.1"/>
    </source>
</evidence>
<evidence type="ECO:0000259" key="7">
    <source>
        <dbReference type="PROSITE" id="PS50908"/>
    </source>
</evidence>